<dbReference type="InParanoid" id="A0A409WB17"/>
<organism evidence="2 3">
    <name type="scientific">Panaeolus cyanescens</name>
    <dbReference type="NCBI Taxonomy" id="181874"/>
    <lineage>
        <taxon>Eukaryota</taxon>
        <taxon>Fungi</taxon>
        <taxon>Dikarya</taxon>
        <taxon>Basidiomycota</taxon>
        <taxon>Agaricomycotina</taxon>
        <taxon>Agaricomycetes</taxon>
        <taxon>Agaricomycetidae</taxon>
        <taxon>Agaricales</taxon>
        <taxon>Agaricineae</taxon>
        <taxon>Galeropsidaceae</taxon>
        <taxon>Panaeolus</taxon>
    </lineage>
</organism>
<evidence type="ECO:0000313" key="3">
    <source>
        <dbReference type="Proteomes" id="UP000284842"/>
    </source>
</evidence>
<feature type="non-terminal residue" evidence="2">
    <location>
        <position position="236"/>
    </location>
</feature>
<dbReference type="EMBL" id="NHTK01005648">
    <property type="protein sequence ID" value="PPQ75693.1"/>
    <property type="molecule type" value="Genomic_DNA"/>
</dbReference>
<gene>
    <name evidence="2" type="ORF">CVT24_002536</name>
</gene>
<evidence type="ECO:0000313" key="2">
    <source>
        <dbReference type="EMBL" id="PPQ75693.1"/>
    </source>
</evidence>
<comment type="caution">
    <text evidence="2">The sequence shown here is derived from an EMBL/GenBank/DDBJ whole genome shotgun (WGS) entry which is preliminary data.</text>
</comment>
<protein>
    <submittedName>
        <fullName evidence="2">Uncharacterized protein</fullName>
    </submittedName>
</protein>
<name>A0A409WB17_9AGAR</name>
<feature type="region of interest" description="Disordered" evidence="1">
    <location>
        <begin position="188"/>
        <end position="236"/>
    </location>
</feature>
<evidence type="ECO:0000256" key="1">
    <source>
        <dbReference type="SAM" id="MobiDB-lite"/>
    </source>
</evidence>
<dbReference type="AlphaFoldDB" id="A0A409WB17"/>
<proteinExistence type="predicted"/>
<sequence length="236" mass="26108">MRLNLSVIGMDSTEISIQAGLKRPRSASPTAETTPKRLKQAIVLPTPPRTKKKPYTSHFLNERYGPRPLRATGSPVAPSFRRTTVAPPLPMALSLAQEEHNMHVETDTQFTFRASEPYPNPDYKMNDQRSQMQNSLESSVSRTYSIAGVCDEYDERVNEEREGVDKSNEVAASSMESVVRRTHSLRVMSDNGDDEEGMLEDISRGGIGIGMDEDDPEEAISNSRSLAASSMESVVS</sequence>
<accession>A0A409WB17</accession>
<keyword evidence="3" id="KW-1185">Reference proteome</keyword>
<feature type="region of interest" description="Disordered" evidence="1">
    <location>
        <begin position="47"/>
        <end position="77"/>
    </location>
</feature>
<feature type="compositionally biased region" description="Polar residues" evidence="1">
    <location>
        <begin position="220"/>
        <end position="236"/>
    </location>
</feature>
<reference evidence="2 3" key="1">
    <citation type="journal article" date="2018" name="Evol. Lett.">
        <title>Horizontal gene cluster transfer increased hallucinogenic mushroom diversity.</title>
        <authorList>
            <person name="Reynolds H.T."/>
            <person name="Vijayakumar V."/>
            <person name="Gluck-Thaler E."/>
            <person name="Korotkin H.B."/>
            <person name="Matheny P.B."/>
            <person name="Slot J.C."/>
        </authorList>
    </citation>
    <scope>NUCLEOTIDE SEQUENCE [LARGE SCALE GENOMIC DNA]</scope>
    <source>
        <strain evidence="2 3">2629</strain>
    </source>
</reference>
<dbReference type="Proteomes" id="UP000284842">
    <property type="component" value="Unassembled WGS sequence"/>
</dbReference>